<accession>A0A6M4MB23</accession>
<reference evidence="2 3" key="2">
    <citation type="submission" date="2020-04" db="EMBL/GenBank/DDBJ databases">
        <title>Complete genome sequence of Alteromonas pelagimontana 5.12T.</title>
        <authorList>
            <person name="Sinha R.K."/>
            <person name="Krishnan K.P."/>
            <person name="Kurian J.P."/>
        </authorList>
    </citation>
    <scope>NUCLEOTIDE SEQUENCE [LARGE SCALE GENOMIC DNA]</scope>
    <source>
        <strain evidence="2 3">5.12</strain>
    </source>
</reference>
<evidence type="ECO:0000313" key="2">
    <source>
        <dbReference type="EMBL" id="QJR80372.1"/>
    </source>
</evidence>
<dbReference type="RefSeq" id="WP_075608315.1">
    <property type="nucleotide sequence ID" value="NZ_CP052766.1"/>
</dbReference>
<feature type="transmembrane region" description="Helical" evidence="1">
    <location>
        <begin position="7"/>
        <end position="26"/>
    </location>
</feature>
<dbReference type="OrthoDB" id="9997at2"/>
<keyword evidence="1" id="KW-0812">Transmembrane</keyword>
<proteinExistence type="predicted"/>
<sequence length="426" mass="47504">MTLLRGFLAFIAVLLIVLAGLVLLMIDTEPQVRSNASEQMNEADTVKKLLTQIEESIRDRHDEHTITVSETQFDSLVGFVQRASASFRGKVNVSASNTLFEASVAVPIFGRDWYLNVESVVLPGNKLDIDYVSIGSLKIPGSMAVGLVELGVNWWTKSDIASLARKQINSVTMSEQVLAVQLKPMDGLLKQLNEVKNGLSVDQDDELRDLTAYYLRYISWQQMALSEDRQRLLDYLRVLMTRVQQRSTPETAVLHNKAAIFGLAIFVGHHRLANIVGDVQPNADKALKPAAPALLKDREDLAKHFIISAALQLHSEQALTFAIGEFKELMDRSMDGSGYSFVDLTADMAGVELARAASNPEFARELQQQLINAEDESLIMPDIDGLVEGLSKAQFELRFDKVDSEAYLQEVAKIRSRLQEMPLYQH</sequence>
<keyword evidence="1" id="KW-0472">Membrane</keyword>
<name>A0A6M4MB23_9ALTE</name>
<protein>
    <submittedName>
        <fullName evidence="2">Uncharacterized protein</fullName>
    </submittedName>
</protein>
<keyword evidence="1" id="KW-1133">Transmembrane helix</keyword>
<dbReference type="KEGG" id="apel:CA267_006080"/>
<keyword evidence="3" id="KW-1185">Reference proteome</keyword>
<organism evidence="2 3">
    <name type="scientific">Alteromonas pelagimontana</name>
    <dbReference type="NCBI Taxonomy" id="1858656"/>
    <lineage>
        <taxon>Bacteria</taxon>
        <taxon>Pseudomonadati</taxon>
        <taxon>Pseudomonadota</taxon>
        <taxon>Gammaproteobacteria</taxon>
        <taxon>Alteromonadales</taxon>
        <taxon>Alteromonadaceae</taxon>
        <taxon>Alteromonas/Salinimonas group</taxon>
        <taxon>Alteromonas</taxon>
    </lineage>
</organism>
<reference evidence="3" key="1">
    <citation type="submission" date="2014-12" db="EMBL/GenBank/DDBJ databases">
        <title>Complete genome sequence of a multi-drug resistant Klebsiella pneumoniae.</title>
        <authorList>
            <person name="Hua X."/>
            <person name="Chen Q."/>
            <person name="Li X."/>
            <person name="Feng Y."/>
            <person name="Ruan Z."/>
            <person name="Yu Y."/>
        </authorList>
    </citation>
    <scope>NUCLEOTIDE SEQUENCE [LARGE SCALE GENOMIC DNA]</scope>
    <source>
        <strain evidence="3">5.12</strain>
    </source>
</reference>
<evidence type="ECO:0000313" key="3">
    <source>
        <dbReference type="Proteomes" id="UP000219285"/>
    </source>
</evidence>
<gene>
    <name evidence="2" type="ORF">CA267_006080</name>
</gene>
<evidence type="ECO:0000256" key="1">
    <source>
        <dbReference type="SAM" id="Phobius"/>
    </source>
</evidence>
<dbReference type="Proteomes" id="UP000219285">
    <property type="component" value="Chromosome"/>
</dbReference>
<dbReference type="AlphaFoldDB" id="A0A6M4MB23"/>
<dbReference type="EMBL" id="CP052766">
    <property type="protein sequence ID" value="QJR80372.1"/>
    <property type="molecule type" value="Genomic_DNA"/>
</dbReference>